<protein>
    <submittedName>
        <fullName evidence="1">Uncharacterized protein</fullName>
    </submittedName>
</protein>
<proteinExistence type="predicted"/>
<sequence length="137" mass="14623">TMLFLTRVTITGGAICASFLVFGGLSVLLYKPWRRRVDRRRMQALRLEEGDDQDDAENNSEGSVEFRDRLAAAPRASPFVVIDETGGADDGNSSGTASSKGAAAAGGEWRDGKGGGVVVHTKAGDRVVEVQEGHMRE</sequence>
<feature type="non-terminal residue" evidence="1">
    <location>
        <position position="1"/>
    </location>
</feature>
<dbReference type="Proteomes" id="UP001186974">
    <property type="component" value="Unassembled WGS sequence"/>
</dbReference>
<accession>A0ACC3CUF1</accession>
<organism evidence="1 2">
    <name type="scientific">Coniosporium uncinatum</name>
    <dbReference type="NCBI Taxonomy" id="93489"/>
    <lineage>
        <taxon>Eukaryota</taxon>
        <taxon>Fungi</taxon>
        <taxon>Dikarya</taxon>
        <taxon>Ascomycota</taxon>
        <taxon>Pezizomycotina</taxon>
        <taxon>Dothideomycetes</taxon>
        <taxon>Dothideomycetes incertae sedis</taxon>
        <taxon>Coniosporium</taxon>
    </lineage>
</organism>
<name>A0ACC3CUF1_9PEZI</name>
<comment type="caution">
    <text evidence="1">The sequence shown here is derived from an EMBL/GenBank/DDBJ whole genome shotgun (WGS) entry which is preliminary data.</text>
</comment>
<keyword evidence="2" id="KW-1185">Reference proteome</keyword>
<dbReference type="EMBL" id="JAWDJW010011279">
    <property type="protein sequence ID" value="KAK3044913.1"/>
    <property type="molecule type" value="Genomic_DNA"/>
</dbReference>
<evidence type="ECO:0000313" key="2">
    <source>
        <dbReference type="Proteomes" id="UP001186974"/>
    </source>
</evidence>
<reference evidence="1" key="1">
    <citation type="submission" date="2024-09" db="EMBL/GenBank/DDBJ databases">
        <title>Black Yeasts Isolated from many extreme environments.</title>
        <authorList>
            <person name="Coleine C."/>
            <person name="Stajich J.E."/>
            <person name="Selbmann L."/>
        </authorList>
    </citation>
    <scope>NUCLEOTIDE SEQUENCE</scope>
    <source>
        <strain evidence="1">CCFEE 5737</strain>
    </source>
</reference>
<evidence type="ECO:0000313" key="1">
    <source>
        <dbReference type="EMBL" id="KAK3044913.1"/>
    </source>
</evidence>
<gene>
    <name evidence="1" type="ORF">LTS18_015066</name>
</gene>